<keyword evidence="2" id="KW-1185">Reference proteome</keyword>
<sequence>MLTPDEVRSLREDYQFLFFAGQRSIVAAKLKYYADREFAGRFDKA</sequence>
<protein>
    <recommendedName>
        <fullName evidence="3">Conjugal transfer protein TraG</fullName>
    </recommendedName>
</protein>
<gene>
    <name evidence="1" type="ORF">V474_04170</name>
</gene>
<reference evidence="1 2" key="1">
    <citation type="journal article" date="2015" name="G3 (Bethesda)">
        <title>Insights into Ongoing Evolution of the Hexachlorocyclohexane Catabolic Pathway from Comparative Genomics of Ten Sphingomonadaceae Strains.</title>
        <authorList>
            <person name="Pearce S.L."/>
            <person name="Oakeshott J.G."/>
            <person name="Pandey G."/>
        </authorList>
    </citation>
    <scope>NUCLEOTIDE SEQUENCE [LARGE SCALE GENOMIC DNA]</scope>
    <source>
        <strain evidence="1 2">LL02</strain>
    </source>
</reference>
<dbReference type="GO" id="GO:0016020">
    <property type="term" value="C:membrane"/>
    <property type="evidence" value="ECO:0007669"/>
    <property type="project" value="InterPro"/>
</dbReference>
<comment type="caution">
    <text evidence="1">The sequence shown here is derived from an EMBL/GenBank/DDBJ whole genome shotgun (WGS) entry which is preliminary data.</text>
</comment>
<evidence type="ECO:0000313" key="1">
    <source>
        <dbReference type="EMBL" id="KMS51437.1"/>
    </source>
</evidence>
<dbReference type="InterPro" id="IPR003688">
    <property type="entry name" value="TraG/VirD4"/>
</dbReference>
<dbReference type="Proteomes" id="UP000052268">
    <property type="component" value="Unassembled WGS sequence"/>
</dbReference>
<accession>A0A0J7XI41</accession>
<proteinExistence type="predicted"/>
<dbReference type="PATRIC" id="fig|1114963.3.peg.4466"/>
<name>A0A0J7XI41_9SPHN</name>
<dbReference type="EMBL" id="JACU01000012">
    <property type="protein sequence ID" value="KMS51437.1"/>
    <property type="molecule type" value="Genomic_DNA"/>
</dbReference>
<evidence type="ECO:0008006" key="3">
    <source>
        <dbReference type="Google" id="ProtNLM"/>
    </source>
</evidence>
<dbReference type="Pfam" id="PF02534">
    <property type="entry name" value="T4SS-DNA_transf"/>
    <property type="match status" value="1"/>
</dbReference>
<evidence type="ECO:0000313" key="2">
    <source>
        <dbReference type="Proteomes" id="UP000052268"/>
    </source>
</evidence>
<organism evidence="1 2">
    <name type="scientific">Novosphingobium barchaimii LL02</name>
    <dbReference type="NCBI Taxonomy" id="1114963"/>
    <lineage>
        <taxon>Bacteria</taxon>
        <taxon>Pseudomonadati</taxon>
        <taxon>Pseudomonadota</taxon>
        <taxon>Alphaproteobacteria</taxon>
        <taxon>Sphingomonadales</taxon>
        <taxon>Sphingomonadaceae</taxon>
        <taxon>Novosphingobium</taxon>
    </lineage>
</organism>
<dbReference type="AlphaFoldDB" id="A0A0J7XI41"/>